<dbReference type="RefSeq" id="WP_087644728.1">
    <property type="nucleotide sequence ID" value="NZ_FCON02000022.1"/>
</dbReference>
<dbReference type="OrthoDB" id="9007604at2"/>
<name>A0A158IAY8_9BURK</name>
<evidence type="ECO:0000313" key="1">
    <source>
        <dbReference type="EMBL" id="SAL53429.1"/>
    </source>
</evidence>
<evidence type="ECO:0000313" key="2">
    <source>
        <dbReference type="Proteomes" id="UP000054770"/>
    </source>
</evidence>
<accession>A0A158IAY8</accession>
<organism evidence="1 2">
    <name type="scientific">Caballeronia choica</name>
    <dbReference type="NCBI Taxonomy" id="326476"/>
    <lineage>
        <taxon>Bacteria</taxon>
        <taxon>Pseudomonadati</taxon>
        <taxon>Pseudomonadota</taxon>
        <taxon>Betaproteobacteria</taxon>
        <taxon>Burkholderiales</taxon>
        <taxon>Burkholderiaceae</taxon>
        <taxon>Caballeronia</taxon>
    </lineage>
</organism>
<protein>
    <submittedName>
        <fullName evidence="1">Uncharacterized protein</fullName>
    </submittedName>
</protein>
<reference evidence="1" key="1">
    <citation type="submission" date="2016-01" db="EMBL/GenBank/DDBJ databases">
        <authorList>
            <person name="Peeters C."/>
        </authorList>
    </citation>
    <scope>NUCLEOTIDE SEQUENCE [LARGE SCALE GENOMIC DNA]</scope>
    <source>
        <strain evidence="1">LMG 22940</strain>
    </source>
</reference>
<comment type="caution">
    <text evidence="1">The sequence shown here is derived from an EMBL/GenBank/DDBJ whole genome shotgun (WGS) entry which is preliminary data.</text>
</comment>
<gene>
    <name evidence="1" type="ORF">AWB68_02585</name>
</gene>
<keyword evidence="2" id="KW-1185">Reference proteome</keyword>
<dbReference type="Proteomes" id="UP000054770">
    <property type="component" value="Unassembled WGS sequence"/>
</dbReference>
<dbReference type="AlphaFoldDB" id="A0A158IAY8"/>
<sequence>MDMLVRKHPMPEIAAFIADLRDAFGEAVDEAIARGKAGQPGFYAVENGRAVGTKPVDDFNRWVADDSVVDRHYCKGCDGQCVGTEARCSQRR</sequence>
<proteinExistence type="predicted"/>
<dbReference type="EMBL" id="FCON02000022">
    <property type="protein sequence ID" value="SAL53429.1"/>
    <property type="molecule type" value="Genomic_DNA"/>
</dbReference>